<dbReference type="Pfam" id="PF00672">
    <property type="entry name" value="HAMP"/>
    <property type="match status" value="1"/>
</dbReference>
<evidence type="ECO:0000256" key="5">
    <source>
        <dbReference type="SAM" id="Phobius"/>
    </source>
</evidence>
<dbReference type="AlphaFoldDB" id="A0A0B5QV59"/>
<evidence type="ECO:0000256" key="2">
    <source>
        <dbReference type="ARBA" id="ARBA00029447"/>
    </source>
</evidence>
<sequence length="420" mass="45475">MNEDKKISLLQSVGVKIFSGYFIMTLVGIGIGIGIKTSTTLTAIAAGIAVILGGIFVVTTLGKIITPLHEIKKLAERMSEYDISTNITITRKDEFGFIGQALNKAQDNLRHMIEVCADNATNVSALSEEASAVVQEISTSLENINLEFEKIDSKTQDNSSNVEEVYASIQQVNANMEELEAQAEKGNDNSNGIKERAKAVEKNSRRAIENTALVYNQKEEHIKKAIEESKVVEEIKVMADSIASIAEQTNLLALNAAIEAARAGESGKGFAVVAEEVRKLAEESASSVITIQNTIERVEKAFNNLSENSKEIIGFIKTNVKEDLEGYGSIALQYTKDGEFVSAMSKKIAEMSEHVNASIEQVSAAISNTAKNSEEVSGSTHSIQQGIDDTSTAMKQVVETISKEAIKAEELSSIISKFKL</sequence>
<dbReference type="SUPFAM" id="SSF58104">
    <property type="entry name" value="Methyl-accepting chemotaxis protein (MCP) signaling domain"/>
    <property type="match status" value="1"/>
</dbReference>
<dbReference type="InterPro" id="IPR003660">
    <property type="entry name" value="HAMP_dom"/>
</dbReference>
<dbReference type="GO" id="GO:0007165">
    <property type="term" value="P:signal transduction"/>
    <property type="evidence" value="ECO:0007669"/>
    <property type="project" value="UniProtKB-KW"/>
</dbReference>
<name>A0A0B5QV59_CLOBE</name>
<evidence type="ECO:0000259" key="6">
    <source>
        <dbReference type="PROSITE" id="PS50111"/>
    </source>
</evidence>
<dbReference type="STRING" id="1520.LF65_05342"/>
<feature type="domain" description="HAMP" evidence="7">
    <location>
        <begin position="62"/>
        <end position="114"/>
    </location>
</feature>
<proteinExistence type="inferred from homology"/>
<comment type="similarity">
    <text evidence="2">Belongs to the methyl-accepting chemotaxis (MCP) protein family.</text>
</comment>
<organism evidence="8 9">
    <name type="scientific">Clostridium beijerinckii</name>
    <name type="common">Clostridium MP</name>
    <dbReference type="NCBI Taxonomy" id="1520"/>
    <lineage>
        <taxon>Bacteria</taxon>
        <taxon>Bacillati</taxon>
        <taxon>Bacillota</taxon>
        <taxon>Clostridia</taxon>
        <taxon>Eubacteriales</taxon>
        <taxon>Clostridiaceae</taxon>
        <taxon>Clostridium</taxon>
    </lineage>
</organism>
<dbReference type="EMBL" id="CP010086">
    <property type="protein sequence ID" value="AJH01863.1"/>
    <property type="molecule type" value="Genomic_DNA"/>
</dbReference>
<feature type="domain" description="Methyl-accepting transducer" evidence="6">
    <location>
        <begin position="133"/>
        <end position="384"/>
    </location>
</feature>
<evidence type="ECO:0000256" key="4">
    <source>
        <dbReference type="SAM" id="Coils"/>
    </source>
</evidence>
<dbReference type="SMART" id="SM00304">
    <property type="entry name" value="HAMP"/>
    <property type="match status" value="1"/>
</dbReference>
<dbReference type="Proteomes" id="UP000031866">
    <property type="component" value="Chromosome"/>
</dbReference>
<feature type="transmembrane region" description="Helical" evidence="5">
    <location>
        <begin position="41"/>
        <end position="65"/>
    </location>
</feature>
<keyword evidence="8" id="KW-0808">Transferase</keyword>
<dbReference type="PROSITE" id="PS50885">
    <property type="entry name" value="HAMP"/>
    <property type="match status" value="1"/>
</dbReference>
<gene>
    <name evidence="8" type="ORF">LF65_05342</name>
</gene>
<reference evidence="9" key="1">
    <citation type="submission" date="2014-12" db="EMBL/GenBank/DDBJ databases">
        <title>Genome sequence of Clostridium beijerinckii strain 59B.</title>
        <authorList>
            <person name="Little G.T."/>
            <person name="Minton N.P."/>
        </authorList>
    </citation>
    <scope>NUCLEOTIDE SEQUENCE [LARGE SCALE GENOMIC DNA]</scope>
    <source>
        <strain evidence="9">59B</strain>
    </source>
</reference>
<keyword evidence="5" id="KW-0472">Membrane</keyword>
<keyword evidence="5" id="KW-0812">Transmembrane</keyword>
<dbReference type="Pfam" id="PF00015">
    <property type="entry name" value="MCPsignal"/>
    <property type="match status" value="1"/>
</dbReference>
<protein>
    <submittedName>
        <fullName evidence="8">Histidine kinase</fullName>
    </submittedName>
</protein>
<dbReference type="InterPro" id="IPR004089">
    <property type="entry name" value="MCPsignal_dom"/>
</dbReference>
<keyword evidence="1 3" id="KW-0807">Transducer</keyword>
<evidence type="ECO:0000313" key="8">
    <source>
        <dbReference type="EMBL" id="AJH01863.1"/>
    </source>
</evidence>
<evidence type="ECO:0000256" key="1">
    <source>
        <dbReference type="ARBA" id="ARBA00023224"/>
    </source>
</evidence>
<evidence type="ECO:0000259" key="7">
    <source>
        <dbReference type="PROSITE" id="PS50885"/>
    </source>
</evidence>
<dbReference type="RefSeq" id="WP_041900324.1">
    <property type="nucleotide sequence ID" value="NZ_CP010086.2"/>
</dbReference>
<dbReference type="GO" id="GO:0016301">
    <property type="term" value="F:kinase activity"/>
    <property type="evidence" value="ECO:0007669"/>
    <property type="project" value="UniProtKB-KW"/>
</dbReference>
<dbReference type="GO" id="GO:0016020">
    <property type="term" value="C:membrane"/>
    <property type="evidence" value="ECO:0007669"/>
    <property type="project" value="InterPro"/>
</dbReference>
<dbReference type="PROSITE" id="PS50111">
    <property type="entry name" value="CHEMOTAXIS_TRANSDUC_2"/>
    <property type="match status" value="1"/>
</dbReference>
<feature type="transmembrane region" description="Helical" evidence="5">
    <location>
        <begin position="12"/>
        <end position="35"/>
    </location>
</feature>
<dbReference type="OrthoDB" id="1887545at2"/>
<keyword evidence="8" id="KW-0418">Kinase</keyword>
<feature type="coiled-coil region" evidence="4">
    <location>
        <begin position="162"/>
        <end position="196"/>
    </location>
</feature>
<accession>A0A0B5QV59</accession>
<dbReference type="PANTHER" id="PTHR32089">
    <property type="entry name" value="METHYL-ACCEPTING CHEMOTAXIS PROTEIN MCPB"/>
    <property type="match status" value="1"/>
</dbReference>
<dbReference type="CDD" id="cd06225">
    <property type="entry name" value="HAMP"/>
    <property type="match status" value="1"/>
</dbReference>
<keyword evidence="4" id="KW-0175">Coiled coil</keyword>
<dbReference type="PANTHER" id="PTHR32089:SF112">
    <property type="entry name" value="LYSOZYME-LIKE PROTEIN-RELATED"/>
    <property type="match status" value="1"/>
</dbReference>
<evidence type="ECO:0000256" key="3">
    <source>
        <dbReference type="PROSITE-ProRule" id="PRU00284"/>
    </source>
</evidence>
<dbReference type="KEGG" id="cbei:LF65_05342"/>
<dbReference type="SMART" id="SM00283">
    <property type="entry name" value="MA"/>
    <property type="match status" value="1"/>
</dbReference>
<keyword evidence="5" id="KW-1133">Transmembrane helix</keyword>
<dbReference type="Gene3D" id="1.10.287.950">
    <property type="entry name" value="Methyl-accepting chemotaxis protein"/>
    <property type="match status" value="1"/>
</dbReference>
<evidence type="ECO:0000313" key="9">
    <source>
        <dbReference type="Proteomes" id="UP000031866"/>
    </source>
</evidence>